<proteinExistence type="predicted"/>
<feature type="compositionally biased region" description="Polar residues" evidence="1">
    <location>
        <begin position="1"/>
        <end position="17"/>
    </location>
</feature>
<evidence type="ECO:0000256" key="1">
    <source>
        <dbReference type="SAM" id="MobiDB-lite"/>
    </source>
</evidence>
<feature type="compositionally biased region" description="Basic and acidic residues" evidence="1">
    <location>
        <begin position="18"/>
        <end position="27"/>
    </location>
</feature>
<organism evidence="2 3">
    <name type="scientific">Rhynchophorus ferrugineus</name>
    <name type="common">Red palm weevil</name>
    <name type="synonym">Curculio ferrugineus</name>
    <dbReference type="NCBI Taxonomy" id="354439"/>
    <lineage>
        <taxon>Eukaryota</taxon>
        <taxon>Metazoa</taxon>
        <taxon>Ecdysozoa</taxon>
        <taxon>Arthropoda</taxon>
        <taxon>Hexapoda</taxon>
        <taxon>Insecta</taxon>
        <taxon>Pterygota</taxon>
        <taxon>Neoptera</taxon>
        <taxon>Endopterygota</taxon>
        <taxon>Coleoptera</taxon>
        <taxon>Polyphaga</taxon>
        <taxon>Cucujiformia</taxon>
        <taxon>Curculionidae</taxon>
        <taxon>Dryophthorinae</taxon>
        <taxon>Rhynchophorus</taxon>
    </lineage>
</organism>
<feature type="region of interest" description="Disordered" evidence="1">
    <location>
        <begin position="282"/>
        <end position="301"/>
    </location>
</feature>
<evidence type="ECO:0000313" key="2">
    <source>
        <dbReference type="EMBL" id="KAF7269033.1"/>
    </source>
</evidence>
<dbReference type="EMBL" id="JAACXV010014277">
    <property type="protein sequence ID" value="KAF7269033.1"/>
    <property type="molecule type" value="Genomic_DNA"/>
</dbReference>
<comment type="caution">
    <text evidence="2">The sequence shown here is derived from an EMBL/GenBank/DDBJ whole genome shotgun (WGS) entry which is preliminary data.</text>
</comment>
<reference evidence="2" key="1">
    <citation type="submission" date="2020-08" db="EMBL/GenBank/DDBJ databases">
        <title>Genome sequencing and assembly of the red palm weevil Rhynchophorus ferrugineus.</title>
        <authorList>
            <person name="Dias G.B."/>
            <person name="Bergman C.M."/>
            <person name="Manee M."/>
        </authorList>
    </citation>
    <scope>NUCLEOTIDE SEQUENCE</scope>
    <source>
        <strain evidence="2">AA-2017</strain>
        <tissue evidence="2">Whole larva</tissue>
    </source>
</reference>
<protein>
    <submittedName>
        <fullName evidence="2">Uncharacterized protein</fullName>
    </submittedName>
</protein>
<sequence length="301" mass="33027">MLDVSKPNQPQETQHTIEQLENKDHRSSTKAARIGPLFTSTPNGKALPESEIIVCEKYVDNYSYKVDSSLHLSTSLGTALTRELARRRCFRTSRRSLMVAFQCSLSEEDTCSNKKANIVAEHLPSALHESSDVTYSVTTDSSITDSSCSEIISLTDSSLSDINDNEYISLPTASRRCSRDAFQRPSREEYTGSKKRVKIIAERVPNSLNESSDYIFSVVTNSSVTDSTCSEIISLTDSSLSDINDNGNISLTDSSLSDINDNGNMSLTDSSLSDINDNENISFSAASGRSPRDAFQRTPGQ</sequence>
<gene>
    <name evidence="2" type="ORF">GWI33_017901</name>
</gene>
<feature type="region of interest" description="Disordered" evidence="1">
    <location>
        <begin position="1"/>
        <end position="42"/>
    </location>
</feature>
<accession>A0A834HXN2</accession>
<keyword evidence="3" id="KW-1185">Reference proteome</keyword>
<name>A0A834HXN2_RHYFE</name>
<dbReference type="Proteomes" id="UP000625711">
    <property type="component" value="Unassembled WGS sequence"/>
</dbReference>
<dbReference type="AlphaFoldDB" id="A0A834HXN2"/>
<evidence type="ECO:0000313" key="3">
    <source>
        <dbReference type="Proteomes" id="UP000625711"/>
    </source>
</evidence>